<dbReference type="PANTHER" id="PTHR12526">
    <property type="entry name" value="GLYCOSYLTRANSFERASE"/>
    <property type="match status" value="1"/>
</dbReference>
<proteinExistence type="predicted"/>
<gene>
    <name evidence="3" type="ORF">COX36_01975</name>
</gene>
<dbReference type="Proteomes" id="UP000230273">
    <property type="component" value="Unassembled WGS sequence"/>
</dbReference>
<evidence type="ECO:0000259" key="1">
    <source>
        <dbReference type="Pfam" id="PF00534"/>
    </source>
</evidence>
<feature type="domain" description="Glycosyl transferase family 1" evidence="1">
    <location>
        <begin position="172"/>
        <end position="314"/>
    </location>
</feature>
<organism evidence="3 4">
    <name type="scientific">Candidatus Nealsonbacteria bacterium CG23_combo_of_CG06-09_8_20_14_all_38_19</name>
    <dbReference type="NCBI Taxonomy" id="1974721"/>
    <lineage>
        <taxon>Bacteria</taxon>
        <taxon>Candidatus Nealsoniibacteriota</taxon>
    </lineage>
</organism>
<dbReference type="InterPro" id="IPR028098">
    <property type="entry name" value="Glyco_trans_4-like_N"/>
</dbReference>
<dbReference type="Gene3D" id="3.40.50.2000">
    <property type="entry name" value="Glycogen Phosphorylase B"/>
    <property type="match status" value="2"/>
</dbReference>
<dbReference type="Pfam" id="PF00534">
    <property type="entry name" value="Glycos_transf_1"/>
    <property type="match status" value="1"/>
</dbReference>
<dbReference type="CDD" id="cd03802">
    <property type="entry name" value="GT4_AviGT4-like"/>
    <property type="match status" value="1"/>
</dbReference>
<protein>
    <submittedName>
        <fullName evidence="3">Glycosyl transferase</fullName>
    </submittedName>
</protein>
<dbReference type="PANTHER" id="PTHR12526:SF595">
    <property type="entry name" value="BLL5217 PROTEIN"/>
    <property type="match status" value="1"/>
</dbReference>
<evidence type="ECO:0000313" key="3">
    <source>
        <dbReference type="EMBL" id="PIP23701.1"/>
    </source>
</evidence>
<evidence type="ECO:0000259" key="2">
    <source>
        <dbReference type="Pfam" id="PF13439"/>
    </source>
</evidence>
<evidence type="ECO:0000313" key="4">
    <source>
        <dbReference type="Proteomes" id="UP000230273"/>
    </source>
</evidence>
<accession>A0A2G9YZ15</accession>
<sequence length="317" mass="36034">MKIAQIAPFEEPVPPKKYGGTELVVYNLTEELVRRGHEVVLFASGDSKTSARLLPVFPKALRKTKIGSDLKTREAYKFLGISQILSTLLKERFDIIHNHIGWRLLPFAQILQDKIITTLHGPLNIGYQKLIYKKFHDLPYISISKNQRTPLSKLNFVANIYNGIDIERFPFNYKPKDYLAFLGRMSPEKGPVEAIKIAKKAKMKLIMAAKIDLVDQEYFAREVKPLIDDKQIKFIGEVNHQGKVKLLKNAKALITPIQWEEPFGLFFVEAMACGTPVIAFRMGSVPEVVKDGKTGFIVKNIKEAVEAVKNIDQIKRE</sequence>
<feature type="non-terminal residue" evidence="3">
    <location>
        <position position="317"/>
    </location>
</feature>
<dbReference type="SUPFAM" id="SSF53756">
    <property type="entry name" value="UDP-Glycosyltransferase/glycogen phosphorylase"/>
    <property type="match status" value="1"/>
</dbReference>
<dbReference type="GO" id="GO:0016757">
    <property type="term" value="F:glycosyltransferase activity"/>
    <property type="evidence" value="ECO:0007669"/>
    <property type="project" value="InterPro"/>
</dbReference>
<dbReference type="EMBL" id="PCRP01000030">
    <property type="protein sequence ID" value="PIP23701.1"/>
    <property type="molecule type" value="Genomic_DNA"/>
</dbReference>
<dbReference type="AlphaFoldDB" id="A0A2G9YZ15"/>
<feature type="domain" description="Glycosyltransferase subfamily 4-like N-terminal" evidence="2">
    <location>
        <begin position="18"/>
        <end position="168"/>
    </location>
</feature>
<dbReference type="InterPro" id="IPR001296">
    <property type="entry name" value="Glyco_trans_1"/>
</dbReference>
<comment type="caution">
    <text evidence="3">The sequence shown here is derived from an EMBL/GenBank/DDBJ whole genome shotgun (WGS) entry which is preliminary data.</text>
</comment>
<keyword evidence="3" id="KW-0808">Transferase</keyword>
<name>A0A2G9YZ15_9BACT</name>
<reference evidence="3 4" key="1">
    <citation type="submission" date="2017-09" db="EMBL/GenBank/DDBJ databases">
        <title>Depth-based differentiation of microbial function through sediment-hosted aquifers and enrichment of novel symbionts in the deep terrestrial subsurface.</title>
        <authorList>
            <person name="Probst A.J."/>
            <person name="Ladd B."/>
            <person name="Jarett J.K."/>
            <person name="Geller-Mcgrath D.E."/>
            <person name="Sieber C.M."/>
            <person name="Emerson J.B."/>
            <person name="Anantharaman K."/>
            <person name="Thomas B.C."/>
            <person name="Malmstrom R."/>
            <person name="Stieglmeier M."/>
            <person name="Klingl A."/>
            <person name="Woyke T."/>
            <person name="Ryan C.M."/>
            <person name="Banfield J.F."/>
        </authorList>
    </citation>
    <scope>NUCLEOTIDE SEQUENCE [LARGE SCALE GENOMIC DNA]</scope>
    <source>
        <strain evidence="3">CG23_combo_of_CG06-09_8_20_14_all_38_19</strain>
    </source>
</reference>
<dbReference type="Pfam" id="PF13439">
    <property type="entry name" value="Glyco_transf_4"/>
    <property type="match status" value="1"/>
</dbReference>